<evidence type="ECO:0000256" key="1">
    <source>
        <dbReference type="ARBA" id="ARBA00023157"/>
    </source>
</evidence>
<dbReference type="InterPro" id="IPR036880">
    <property type="entry name" value="Kunitz_BPTI_sf"/>
</dbReference>
<dbReference type="Pfam" id="PF00014">
    <property type="entry name" value="Kunitz_BPTI"/>
    <property type="match status" value="1"/>
</dbReference>
<feature type="domain" description="BPTI/Kunitz inhibitor" evidence="3">
    <location>
        <begin position="108"/>
        <end position="158"/>
    </location>
</feature>
<dbReference type="InterPro" id="IPR020901">
    <property type="entry name" value="Prtase_inh_Kunz-CS"/>
</dbReference>
<evidence type="ECO:0000313" key="5">
    <source>
        <dbReference type="Proteomes" id="UP001221898"/>
    </source>
</evidence>
<dbReference type="Proteomes" id="UP001221898">
    <property type="component" value="Unassembled WGS sequence"/>
</dbReference>
<sequence length="161" mass="17294">MTRTGHFLPGQPGPPAESTTPPQGPIPAGRDHGNVTGTTPFTEEPLDVLAEASSPPPAARVKPNPSALTVVAPQAASNWQYVPEATQAPLARPLPPLAREIFIPDIGCEQDLDPGPCRQYTVSWYYDSVANACAQFWFGGCEGNRNRFETESHCINACVRI</sequence>
<protein>
    <recommendedName>
        <fullName evidence="3">BPTI/Kunitz inhibitor domain-containing protein</fullName>
    </recommendedName>
</protein>
<accession>A0AAD7W1N5</accession>
<evidence type="ECO:0000256" key="2">
    <source>
        <dbReference type="SAM" id="MobiDB-lite"/>
    </source>
</evidence>
<dbReference type="InterPro" id="IPR050098">
    <property type="entry name" value="TFPI/VKTCI-like"/>
</dbReference>
<dbReference type="GO" id="GO:0004867">
    <property type="term" value="F:serine-type endopeptidase inhibitor activity"/>
    <property type="evidence" value="ECO:0007669"/>
    <property type="project" value="InterPro"/>
</dbReference>
<name>A0AAD7W1N5_9TELE</name>
<feature type="region of interest" description="Disordered" evidence="2">
    <location>
        <begin position="1"/>
        <end position="44"/>
    </location>
</feature>
<organism evidence="4 5">
    <name type="scientific">Aldrovandia affinis</name>
    <dbReference type="NCBI Taxonomy" id="143900"/>
    <lineage>
        <taxon>Eukaryota</taxon>
        <taxon>Metazoa</taxon>
        <taxon>Chordata</taxon>
        <taxon>Craniata</taxon>
        <taxon>Vertebrata</taxon>
        <taxon>Euteleostomi</taxon>
        <taxon>Actinopterygii</taxon>
        <taxon>Neopterygii</taxon>
        <taxon>Teleostei</taxon>
        <taxon>Notacanthiformes</taxon>
        <taxon>Halosauridae</taxon>
        <taxon>Aldrovandia</taxon>
    </lineage>
</organism>
<dbReference type="AlphaFoldDB" id="A0AAD7W1N5"/>
<dbReference type="EMBL" id="JAINUG010000371">
    <property type="protein sequence ID" value="KAJ8373156.1"/>
    <property type="molecule type" value="Genomic_DNA"/>
</dbReference>
<dbReference type="GO" id="GO:0005615">
    <property type="term" value="C:extracellular space"/>
    <property type="evidence" value="ECO:0007669"/>
    <property type="project" value="TreeGrafter"/>
</dbReference>
<keyword evidence="5" id="KW-1185">Reference proteome</keyword>
<dbReference type="PROSITE" id="PS00280">
    <property type="entry name" value="BPTI_KUNITZ_1"/>
    <property type="match status" value="1"/>
</dbReference>
<dbReference type="PROSITE" id="PS50279">
    <property type="entry name" value="BPTI_KUNITZ_2"/>
    <property type="match status" value="1"/>
</dbReference>
<dbReference type="PANTHER" id="PTHR10083">
    <property type="entry name" value="KUNITZ-TYPE PROTEASE INHIBITOR-RELATED"/>
    <property type="match status" value="1"/>
</dbReference>
<gene>
    <name evidence="4" type="ORF">AAFF_G00270620</name>
</gene>
<keyword evidence="1" id="KW-1015">Disulfide bond</keyword>
<dbReference type="PRINTS" id="PR00759">
    <property type="entry name" value="BASICPTASE"/>
</dbReference>
<evidence type="ECO:0000259" key="3">
    <source>
        <dbReference type="PROSITE" id="PS50279"/>
    </source>
</evidence>
<dbReference type="InterPro" id="IPR002223">
    <property type="entry name" value="Kunitz_BPTI"/>
</dbReference>
<comment type="caution">
    <text evidence="4">The sequence shown here is derived from an EMBL/GenBank/DDBJ whole genome shotgun (WGS) entry which is preliminary data.</text>
</comment>
<dbReference type="SUPFAM" id="SSF57362">
    <property type="entry name" value="BPTI-like"/>
    <property type="match status" value="1"/>
</dbReference>
<reference evidence="4" key="1">
    <citation type="journal article" date="2023" name="Science">
        <title>Genome structures resolve the early diversification of teleost fishes.</title>
        <authorList>
            <person name="Parey E."/>
            <person name="Louis A."/>
            <person name="Montfort J."/>
            <person name="Bouchez O."/>
            <person name="Roques C."/>
            <person name="Iampietro C."/>
            <person name="Lluch J."/>
            <person name="Castinel A."/>
            <person name="Donnadieu C."/>
            <person name="Desvignes T."/>
            <person name="Floi Bucao C."/>
            <person name="Jouanno E."/>
            <person name="Wen M."/>
            <person name="Mejri S."/>
            <person name="Dirks R."/>
            <person name="Jansen H."/>
            <person name="Henkel C."/>
            <person name="Chen W.J."/>
            <person name="Zahm M."/>
            <person name="Cabau C."/>
            <person name="Klopp C."/>
            <person name="Thompson A.W."/>
            <person name="Robinson-Rechavi M."/>
            <person name="Braasch I."/>
            <person name="Lecointre G."/>
            <person name="Bobe J."/>
            <person name="Postlethwait J.H."/>
            <person name="Berthelot C."/>
            <person name="Roest Crollius H."/>
            <person name="Guiguen Y."/>
        </authorList>
    </citation>
    <scope>NUCLEOTIDE SEQUENCE</scope>
    <source>
        <strain evidence="4">NC1722</strain>
    </source>
</reference>
<dbReference type="PANTHER" id="PTHR10083:SF375">
    <property type="entry name" value="BPTI_KUNITZ INHIBITOR DOMAIN-CONTAINING PROTEIN"/>
    <property type="match status" value="1"/>
</dbReference>
<evidence type="ECO:0000313" key="4">
    <source>
        <dbReference type="EMBL" id="KAJ8373156.1"/>
    </source>
</evidence>
<dbReference type="FunFam" id="4.10.410.10:FF:000020">
    <property type="entry name" value="Collagen, type VI, alpha 3"/>
    <property type="match status" value="1"/>
</dbReference>
<dbReference type="SMART" id="SM00131">
    <property type="entry name" value="KU"/>
    <property type="match status" value="1"/>
</dbReference>
<dbReference type="Gene3D" id="4.10.410.10">
    <property type="entry name" value="Pancreatic trypsin inhibitor Kunitz domain"/>
    <property type="match status" value="1"/>
</dbReference>
<proteinExistence type="predicted"/>